<evidence type="ECO:0000313" key="2">
    <source>
        <dbReference type="EMBL" id="EAR96404.1"/>
    </source>
</evidence>
<dbReference type="GeneID" id="7846732"/>
<evidence type="ECO:0000256" key="1">
    <source>
        <dbReference type="SAM" id="MobiDB-lite"/>
    </source>
</evidence>
<dbReference type="KEGG" id="tet:TTHERM_00190720"/>
<evidence type="ECO:0000313" key="3">
    <source>
        <dbReference type="Proteomes" id="UP000009168"/>
    </source>
</evidence>
<proteinExistence type="predicted"/>
<gene>
    <name evidence="2" type="ORF">TTHERM_00190720</name>
</gene>
<dbReference type="Proteomes" id="UP000009168">
    <property type="component" value="Unassembled WGS sequence"/>
</dbReference>
<sequence length="657" mass="75774">MAFQPKTEDLLRLGMNSQPSMLQMMPQAPQNFNNFFINQGISQPLLNTVGQDMSSIFTGSNLINLNQVNIPLNQQIHQTQQIVGSIQNQNNDTNSLHQQLLLQQAQAQQMPLQTSNMNNLLLLLQLQQQTQPFQNPQQQVQNSQQQQLIQQQQQQQQQQLLLNQQLQLAQLQQRQQNNQGLFHNLNFNNQSANGLKFIPIGASNTQIGQYAQVKEEELDFKNNESEEIDEEEDDDEEEQITAQQSPNKFMPNQFMVDGNHKIDFGMDAEARARAATAPSFNPLNDYKMVMMQTPLSNNKRENQNIFTPLNSQLATQQLIQANVGAIQATPGAKLPEFQLNQFQPANNQMNGLFQQIMKIKTNQNTATNNNNLFNINSMNLNPNYLTKEQVNDLKRQLGITVRDRETLAPFLEQWNSMQETEQVIATSYSILKSFPFEKTAAYENQFKVEYMEQNQKCNYVNKFINSKGLIVKDEKLGKIKIENKISRFHNLSRLLMYTILTAFNKNNLSLMNLDEKKAEAIIKTIQRLKQSARKKTPKGLVKTDFFNHTHYNVLFLTINEQNIEQVRKNAKDVSTHMKVFNVNLEKPYEEISEEIRYSNIIKKLAYHIMLASYKKSKDDKHDQDSSNSSNSTFREQYIDRAMLGIGKLNQGVLIQRF</sequence>
<feature type="compositionally biased region" description="Acidic residues" evidence="1">
    <location>
        <begin position="225"/>
        <end position="238"/>
    </location>
</feature>
<reference evidence="3" key="1">
    <citation type="journal article" date="2006" name="PLoS Biol.">
        <title>Macronuclear genome sequence of the ciliate Tetrahymena thermophila, a model eukaryote.</title>
        <authorList>
            <person name="Eisen J.A."/>
            <person name="Coyne R.S."/>
            <person name="Wu M."/>
            <person name="Wu D."/>
            <person name="Thiagarajan M."/>
            <person name="Wortman J.R."/>
            <person name="Badger J.H."/>
            <person name="Ren Q."/>
            <person name="Amedeo P."/>
            <person name="Jones K.M."/>
            <person name="Tallon L.J."/>
            <person name="Delcher A.L."/>
            <person name="Salzberg S.L."/>
            <person name="Silva J.C."/>
            <person name="Haas B.J."/>
            <person name="Majoros W.H."/>
            <person name="Farzad M."/>
            <person name="Carlton J.M."/>
            <person name="Smith R.K. Jr."/>
            <person name="Garg J."/>
            <person name="Pearlman R.E."/>
            <person name="Karrer K.M."/>
            <person name="Sun L."/>
            <person name="Manning G."/>
            <person name="Elde N.C."/>
            <person name="Turkewitz A.P."/>
            <person name="Asai D.J."/>
            <person name="Wilkes D.E."/>
            <person name="Wang Y."/>
            <person name="Cai H."/>
            <person name="Collins K."/>
            <person name="Stewart B.A."/>
            <person name="Lee S.R."/>
            <person name="Wilamowska K."/>
            <person name="Weinberg Z."/>
            <person name="Ruzzo W.L."/>
            <person name="Wloga D."/>
            <person name="Gaertig J."/>
            <person name="Frankel J."/>
            <person name="Tsao C.-C."/>
            <person name="Gorovsky M.A."/>
            <person name="Keeling P.J."/>
            <person name="Waller R.F."/>
            <person name="Patron N.J."/>
            <person name="Cherry J.M."/>
            <person name="Stover N.A."/>
            <person name="Krieger C.J."/>
            <person name="del Toro C."/>
            <person name="Ryder H.F."/>
            <person name="Williamson S.C."/>
            <person name="Barbeau R.A."/>
            <person name="Hamilton E.P."/>
            <person name="Orias E."/>
        </authorList>
    </citation>
    <scope>NUCLEOTIDE SEQUENCE [LARGE SCALE GENOMIC DNA]</scope>
    <source>
        <strain evidence="3">SB210</strain>
    </source>
</reference>
<dbReference type="InParanoid" id="I7M1I4"/>
<keyword evidence="3" id="KW-1185">Reference proteome</keyword>
<organism evidence="2 3">
    <name type="scientific">Tetrahymena thermophila (strain SB210)</name>
    <dbReference type="NCBI Taxonomy" id="312017"/>
    <lineage>
        <taxon>Eukaryota</taxon>
        <taxon>Sar</taxon>
        <taxon>Alveolata</taxon>
        <taxon>Ciliophora</taxon>
        <taxon>Intramacronucleata</taxon>
        <taxon>Oligohymenophorea</taxon>
        <taxon>Hymenostomatida</taxon>
        <taxon>Tetrahymenina</taxon>
        <taxon>Tetrahymenidae</taxon>
        <taxon>Tetrahymena</taxon>
    </lineage>
</organism>
<accession>I7M1I4</accession>
<dbReference type="RefSeq" id="XP_001016649.1">
    <property type="nucleotide sequence ID" value="XM_001016649.3"/>
</dbReference>
<name>I7M1I4_TETTS</name>
<dbReference type="EMBL" id="GG662693">
    <property type="protein sequence ID" value="EAR96404.1"/>
    <property type="molecule type" value="Genomic_DNA"/>
</dbReference>
<dbReference type="HOGENOM" id="CLU_417713_0_0_1"/>
<protein>
    <submittedName>
        <fullName evidence="2">Competence pheromone ComX protein, putative</fullName>
    </submittedName>
</protein>
<feature type="region of interest" description="Disordered" evidence="1">
    <location>
        <begin position="219"/>
        <end position="238"/>
    </location>
</feature>
<dbReference type="AlphaFoldDB" id="I7M1I4"/>